<dbReference type="InterPro" id="IPR050486">
    <property type="entry name" value="Mannose-1P_guanyltransferase"/>
</dbReference>
<feature type="domain" description="Nucleotidyl transferase" evidence="1">
    <location>
        <begin position="2"/>
        <end position="228"/>
    </location>
</feature>
<sequence length="232" mass="26509">MKAVILAGGLGTRLRPLTNKKPKPMLPLGKKPLLEHLIKWIRKNGVKDIVLCVSYLHETIEKHFGDGSKFGMNIEYAVSKKPLATAGQLKTAQKFIDDTFVCVYGDSLFDFSLRNMIADHKKKKSFITMSLYEHKTSIQYGVIDTKNNGKVLSWNEKPEIKSKINMGCYVMEPTTLNFIPKNKTYGMDDVIKKAMSKRKTVNSILIRKGFVDVGDKKTYEELNIKYRKRDKI</sequence>
<dbReference type="SUPFAM" id="SSF53448">
    <property type="entry name" value="Nucleotide-diphospho-sugar transferases"/>
    <property type="match status" value="1"/>
</dbReference>
<protein>
    <submittedName>
        <fullName evidence="2">Nucleotidyltransferase family protein</fullName>
    </submittedName>
</protein>
<evidence type="ECO:0000259" key="1">
    <source>
        <dbReference type="Pfam" id="PF00483"/>
    </source>
</evidence>
<accession>A0A7K4MSR1</accession>
<dbReference type="InterPro" id="IPR029044">
    <property type="entry name" value="Nucleotide-diphossugar_trans"/>
</dbReference>
<proteinExistence type="predicted"/>
<dbReference type="AlphaFoldDB" id="A0A7K4MSR1"/>
<dbReference type="PANTHER" id="PTHR22572">
    <property type="entry name" value="SUGAR-1-PHOSPHATE GUANYL TRANSFERASE"/>
    <property type="match status" value="1"/>
</dbReference>
<keyword evidence="2" id="KW-0808">Transferase</keyword>
<dbReference type="CDD" id="cd04181">
    <property type="entry name" value="NTP_transferase"/>
    <property type="match status" value="1"/>
</dbReference>
<dbReference type="Gene3D" id="3.90.550.10">
    <property type="entry name" value="Spore Coat Polysaccharide Biosynthesis Protein SpsA, Chain A"/>
    <property type="match status" value="1"/>
</dbReference>
<dbReference type="EMBL" id="JACASV010000075">
    <property type="protein sequence ID" value="NWJ43934.1"/>
    <property type="molecule type" value="Genomic_DNA"/>
</dbReference>
<dbReference type="Pfam" id="PF00483">
    <property type="entry name" value="NTP_transferase"/>
    <property type="match status" value="1"/>
</dbReference>
<comment type="caution">
    <text evidence="2">The sequence shown here is derived from an EMBL/GenBank/DDBJ whole genome shotgun (WGS) entry which is preliminary data.</text>
</comment>
<gene>
    <name evidence="2" type="ORF">HX837_07025</name>
</gene>
<name>A0A7K4MSR1_9ARCH</name>
<organism evidence="2 3">
    <name type="scientific">Marine Group I thaumarchaeote</name>
    <dbReference type="NCBI Taxonomy" id="2511932"/>
    <lineage>
        <taxon>Archaea</taxon>
        <taxon>Nitrososphaerota</taxon>
        <taxon>Marine Group I</taxon>
    </lineage>
</organism>
<dbReference type="GO" id="GO:0016740">
    <property type="term" value="F:transferase activity"/>
    <property type="evidence" value="ECO:0007669"/>
    <property type="project" value="UniProtKB-KW"/>
</dbReference>
<dbReference type="Proteomes" id="UP000523105">
    <property type="component" value="Unassembled WGS sequence"/>
</dbReference>
<dbReference type="InterPro" id="IPR005835">
    <property type="entry name" value="NTP_transferase_dom"/>
</dbReference>
<evidence type="ECO:0000313" key="3">
    <source>
        <dbReference type="Proteomes" id="UP000523105"/>
    </source>
</evidence>
<evidence type="ECO:0000313" key="2">
    <source>
        <dbReference type="EMBL" id="NWJ43934.1"/>
    </source>
</evidence>
<reference evidence="2 3" key="1">
    <citation type="journal article" date="2019" name="Environ. Microbiol.">
        <title>Genomics insights into ecotype formation of ammonia-oxidizing archaea in the deep ocean.</title>
        <authorList>
            <person name="Wang Y."/>
            <person name="Huang J.M."/>
            <person name="Cui G.J."/>
            <person name="Nunoura T."/>
            <person name="Takaki Y."/>
            <person name="Li W.L."/>
            <person name="Li J."/>
            <person name="Gao Z.M."/>
            <person name="Takai K."/>
            <person name="Zhang A.Q."/>
            <person name="Stepanauskas R."/>
        </authorList>
    </citation>
    <scope>NUCLEOTIDE SEQUENCE [LARGE SCALE GENOMIC DNA]</scope>
    <source>
        <strain evidence="2 3">L15b</strain>
    </source>
</reference>